<protein>
    <submittedName>
        <fullName evidence="2">Uncharacterized protein</fullName>
    </submittedName>
</protein>
<dbReference type="EMBL" id="LXQA010139453">
    <property type="protein sequence ID" value="MCI24076.1"/>
    <property type="molecule type" value="Genomic_DNA"/>
</dbReference>
<evidence type="ECO:0000313" key="2">
    <source>
        <dbReference type="EMBL" id="MCI24076.1"/>
    </source>
</evidence>
<dbReference type="Proteomes" id="UP000265520">
    <property type="component" value="Unassembled WGS sequence"/>
</dbReference>
<name>A0A392QKJ9_9FABA</name>
<feature type="transmembrane region" description="Helical" evidence="1">
    <location>
        <begin position="61"/>
        <end position="84"/>
    </location>
</feature>
<evidence type="ECO:0000256" key="1">
    <source>
        <dbReference type="SAM" id="Phobius"/>
    </source>
</evidence>
<proteinExistence type="predicted"/>
<keyword evidence="1" id="KW-0812">Transmembrane</keyword>
<keyword evidence="1" id="KW-0472">Membrane</keyword>
<keyword evidence="3" id="KW-1185">Reference proteome</keyword>
<accession>A0A392QKJ9</accession>
<feature type="non-terminal residue" evidence="2">
    <location>
        <position position="89"/>
    </location>
</feature>
<evidence type="ECO:0000313" key="3">
    <source>
        <dbReference type="Proteomes" id="UP000265520"/>
    </source>
</evidence>
<sequence>MMDSGIKFTIAPKSQKALPISTPPIVHGTVKLPGSLHFRGGEVDIASGLFGSSSTFLSPSFVAFAGFSPSSLLFGLMTSFGFAAPSTFL</sequence>
<keyword evidence="1" id="KW-1133">Transmembrane helix</keyword>
<organism evidence="2 3">
    <name type="scientific">Trifolium medium</name>
    <dbReference type="NCBI Taxonomy" id="97028"/>
    <lineage>
        <taxon>Eukaryota</taxon>
        <taxon>Viridiplantae</taxon>
        <taxon>Streptophyta</taxon>
        <taxon>Embryophyta</taxon>
        <taxon>Tracheophyta</taxon>
        <taxon>Spermatophyta</taxon>
        <taxon>Magnoliopsida</taxon>
        <taxon>eudicotyledons</taxon>
        <taxon>Gunneridae</taxon>
        <taxon>Pentapetalae</taxon>
        <taxon>rosids</taxon>
        <taxon>fabids</taxon>
        <taxon>Fabales</taxon>
        <taxon>Fabaceae</taxon>
        <taxon>Papilionoideae</taxon>
        <taxon>50 kb inversion clade</taxon>
        <taxon>NPAAA clade</taxon>
        <taxon>Hologalegina</taxon>
        <taxon>IRL clade</taxon>
        <taxon>Trifolieae</taxon>
        <taxon>Trifolium</taxon>
    </lineage>
</organism>
<reference evidence="2 3" key="1">
    <citation type="journal article" date="2018" name="Front. Plant Sci.">
        <title>Red Clover (Trifolium pratense) and Zigzag Clover (T. medium) - A Picture of Genomic Similarities and Differences.</title>
        <authorList>
            <person name="Dluhosova J."/>
            <person name="Istvanek J."/>
            <person name="Nedelnik J."/>
            <person name="Repkova J."/>
        </authorList>
    </citation>
    <scope>NUCLEOTIDE SEQUENCE [LARGE SCALE GENOMIC DNA]</scope>
    <source>
        <strain evidence="3">cv. 10/8</strain>
        <tissue evidence="2">Leaf</tissue>
    </source>
</reference>
<dbReference type="AlphaFoldDB" id="A0A392QKJ9"/>
<comment type="caution">
    <text evidence="2">The sequence shown here is derived from an EMBL/GenBank/DDBJ whole genome shotgun (WGS) entry which is preliminary data.</text>
</comment>